<evidence type="ECO:0000256" key="4">
    <source>
        <dbReference type="ARBA" id="ARBA00022692"/>
    </source>
</evidence>
<dbReference type="PROSITE" id="PS50850">
    <property type="entry name" value="MFS"/>
    <property type="match status" value="1"/>
</dbReference>
<dbReference type="PANTHER" id="PTHR43045:SF1">
    <property type="entry name" value="SHIKIMATE TRANSPORTER"/>
    <property type="match status" value="1"/>
</dbReference>
<comment type="subcellular location">
    <subcellularLocation>
        <location evidence="1">Cell membrane</location>
        <topology evidence="1">Multi-pass membrane protein</topology>
    </subcellularLocation>
</comment>
<dbReference type="SUPFAM" id="SSF103473">
    <property type="entry name" value="MFS general substrate transporter"/>
    <property type="match status" value="1"/>
</dbReference>
<keyword evidence="10" id="KW-1185">Reference proteome</keyword>
<feature type="transmembrane region" description="Helical" evidence="7">
    <location>
        <begin position="16"/>
        <end position="35"/>
    </location>
</feature>
<evidence type="ECO:0000259" key="8">
    <source>
        <dbReference type="PROSITE" id="PS50850"/>
    </source>
</evidence>
<dbReference type="InterPro" id="IPR036259">
    <property type="entry name" value="MFS_trans_sf"/>
</dbReference>
<keyword evidence="4 7" id="KW-0812">Transmembrane</keyword>
<name>A0ABY5NHP1_9MICO</name>
<evidence type="ECO:0000256" key="1">
    <source>
        <dbReference type="ARBA" id="ARBA00004651"/>
    </source>
</evidence>
<gene>
    <name evidence="9" type="ORF">L2X98_29635</name>
</gene>
<evidence type="ECO:0000256" key="3">
    <source>
        <dbReference type="ARBA" id="ARBA00022475"/>
    </source>
</evidence>
<evidence type="ECO:0000313" key="9">
    <source>
        <dbReference type="EMBL" id="UUT34651.1"/>
    </source>
</evidence>
<reference evidence="9" key="1">
    <citation type="submission" date="2022-01" db="EMBL/GenBank/DDBJ databases">
        <title>Microbacterium eymi and Microbacterium rhizovicinus sp. nov., isolated from the rhizospheric soil of Elymus tsukushiensis, a plant native to the Dokdo Islands, Republic of Korea.</title>
        <authorList>
            <person name="Hwang Y.J."/>
        </authorList>
    </citation>
    <scope>NUCLEOTIDE SEQUENCE</scope>
    <source>
        <strain evidence="9">KUDC0405</strain>
    </source>
</reference>
<organism evidence="9 10">
    <name type="scientific">Microbacterium elymi</name>
    <dbReference type="NCBI Taxonomy" id="2909587"/>
    <lineage>
        <taxon>Bacteria</taxon>
        <taxon>Bacillati</taxon>
        <taxon>Actinomycetota</taxon>
        <taxon>Actinomycetes</taxon>
        <taxon>Micrococcales</taxon>
        <taxon>Microbacteriaceae</taxon>
        <taxon>Microbacterium</taxon>
    </lineage>
</organism>
<evidence type="ECO:0000256" key="5">
    <source>
        <dbReference type="ARBA" id="ARBA00022989"/>
    </source>
</evidence>
<dbReference type="InterPro" id="IPR020846">
    <property type="entry name" value="MFS_dom"/>
</dbReference>
<evidence type="ECO:0000256" key="7">
    <source>
        <dbReference type="SAM" id="Phobius"/>
    </source>
</evidence>
<proteinExistence type="predicted"/>
<keyword evidence="3" id="KW-1003">Cell membrane</keyword>
<evidence type="ECO:0000256" key="2">
    <source>
        <dbReference type="ARBA" id="ARBA00022448"/>
    </source>
</evidence>
<feature type="transmembrane region" description="Helical" evidence="7">
    <location>
        <begin position="42"/>
        <end position="65"/>
    </location>
</feature>
<dbReference type="RefSeq" id="WP_259611177.1">
    <property type="nucleotide sequence ID" value="NZ_CP091139.2"/>
</dbReference>
<keyword evidence="6 7" id="KW-0472">Membrane</keyword>
<dbReference type="PANTHER" id="PTHR43045">
    <property type="entry name" value="SHIKIMATE TRANSPORTER"/>
    <property type="match status" value="1"/>
</dbReference>
<keyword evidence="5 7" id="KW-1133">Transmembrane helix</keyword>
<accession>A0ABY5NHP1</accession>
<dbReference type="EMBL" id="CP091139">
    <property type="protein sequence ID" value="UUT34651.1"/>
    <property type="molecule type" value="Genomic_DNA"/>
</dbReference>
<keyword evidence="2" id="KW-0813">Transport</keyword>
<evidence type="ECO:0000256" key="6">
    <source>
        <dbReference type="ARBA" id="ARBA00023136"/>
    </source>
</evidence>
<feature type="domain" description="Major facilitator superfamily (MFS) profile" evidence="8">
    <location>
        <begin position="4"/>
        <end position="113"/>
    </location>
</feature>
<protein>
    <recommendedName>
        <fullName evidence="8">Major facilitator superfamily (MFS) profile domain-containing protein</fullName>
    </recommendedName>
</protein>
<evidence type="ECO:0000313" key="10">
    <source>
        <dbReference type="Proteomes" id="UP001054811"/>
    </source>
</evidence>
<dbReference type="Gene3D" id="1.20.1250.20">
    <property type="entry name" value="MFS general substrate transporter like domains"/>
    <property type="match status" value="1"/>
</dbReference>
<sequence length="113" mass="12345">MRRILSSSFIGTAIEYYDFILYSVASAVVFGHVFFTSLPEPVAIFASFATLAVGYLVRPVGGIVFGHFGDRIGRKKMLVLSMLMMGVASTAVGACRRLRRSGWRRRSSSSASV</sequence>
<dbReference type="Proteomes" id="UP001054811">
    <property type="component" value="Chromosome"/>
</dbReference>